<dbReference type="AlphaFoldDB" id="A0A5C3PWZ3"/>
<dbReference type="InterPro" id="IPR001810">
    <property type="entry name" value="F-box_dom"/>
</dbReference>
<evidence type="ECO:0000313" key="2">
    <source>
        <dbReference type="EMBL" id="TFK93307.1"/>
    </source>
</evidence>
<dbReference type="InterPro" id="IPR036047">
    <property type="entry name" value="F-box-like_dom_sf"/>
</dbReference>
<feature type="domain" description="F-box" evidence="1">
    <location>
        <begin position="54"/>
        <end position="120"/>
    </location>
</feature>
<keyword evidence="3" id="KW-1185">Reference proteome</keyword>
<dbReference type="Proteomes" id="UP000308197">
    <property type="component" value="Unassembled WGS sequence"/>
</dbReference>
<dbReference type="STRING" id="1314778.A0A5C3PWZ3"/>
<organism evidence="2 3">
    <name type="scientific">Polyporus arcularius HHB13444</name>
    <dbReference type="NCBI Taxonomy" id="1314778"/>
    <lineage>
        <taxon>Eukaryota</taxon>
        <taxon>Fungi</taxon>
        <taxon>Dikarya</taxon>
        <taxon>Basidiomycota</taxon>
        <taxon>Agaricomycotina</taxon>
        <taxon>Agaricomycetes</taxon>
        <taxon>Polyporales</taxon>
        <taxon>Polyporaceae</taxon>
        <taxon>Polyporus</taxon>
    </lineage>
</organism>
<accession>A0A5C3PWZ3</accession>
<dbReference type="SUPFAM" id="SSF81383">
    <property type="entry name" value="F-box domain"/>
    <property type="match status" value="1"/>
</dbReference>
<evidence type="ECO:0000313" key="3">
    <source>
        <dbReference type="Proteomes" id="UP000308197"/>
    </source>
</evidence>
<proteinExistence type="predicted"/>
<dbReference type="EMBL" id="ML210984">
    <property type="protein sequence ID" value="TFK93307.1"/>
    <property type="molecule type" value="Genomic_DNA"/>
</dbReference>
<protein>
    <recommendedName>
        <fullName evidence="1">F-box domain-containing protein</fullName>
    </recommendedName>
</protein>
<sequence>MNELSLLLDTKGMSDESQYDCLSTEVIETLSTCTLLPAVLSAIRRALNNRRKVHSLPAEILVKIFSFIPAQSRDIIHGAVERCCGPFAIFNVWDLLPIAQVCYYWRSVALEVSPLWSSAFIVPRKGSVLHRINACYLSRCTAGPVDVYVEEDAEDHGSWRHSAVDGVLQEYGDHERELHVDTTDGWRGMKSLPDSLSHPLPALQHLTLRCWCTATETREVWAWRALQDLFGGCSLSKLQSLAILNAPFLPANTVLQLLA</sequence>
<evidence type="ECO:0000259" key="1">
    <source>
        <dbReference type="Pfam" id="PF12937"/>
    </source>
</evidence>
<gene>
    <name evidence="2" type="ORF">K466DRAFT_138653</name>
</gene>
<reference evidence="2 3" key="1">
    <citation type="journal article" date="2019" name="Nat. Ecol. Evol.">
        <title>Megaphylogeny resolves global patterns of mushroom evolution.</title>
        <authorList>
            <person name="Varga T."/>
            <person name="Krizsan K."/>
            <person name="Foldi C."/>
            <person name="Dima B."/>
            <person name="Sanchez-Garcia M."/>
            <person name="Sanchez-Ramirez S."/>
            <person name="Szollosi G.J."/>
            <person name="Szarkandi J.G."/>
            <person name="Papp V."/>
            <person name="Albert L."/>
            <person name="Andreopoulos W."/>
            <person name="Angelini C."/>
            <person name="Antonin V."/>
            <person name="Barry K.W."/>
            <person name="Bougher N.L."/>
            <person name="Buchanan P."/>
            <person name="Buyck B."/>
            <person name="Bense V."/>
            <person name="Catcheside P."/>
            <person name="Chovatia M."/>
            <person name="Cooper J."/>
            <person name="Damon W."/>
            <person name="Desjardin D."/>
            <person name="Finy P."/>
            <person name="Geml J."/>
            <person name="Haridas S."/>
            <person name="Hughes K."/>
            <person name="Justo A."/>
            <person name="Karasinski D."/>
            <person name="Kautmanova I."/>
            <person name="Kiss B."/>
            <person name="Kocsube S."/>
            <person name="Kotiranta H."/>
            <person name="LaButti K.M."/>
            <person name="Lechner B.E."/>
            <person name="Liimatainen K."/>
            <person name="Lipzen A."/>
            <person name="Lukacs Z."/>
            <person name="Mihaltcheva S."/>
            <person name="Morgado L.N."/>
            <person name="Niskanen T."/>
            <person name="Noordeloos M.E."/>
            <person name="Ohm R.A."/>
            <person name="Ortiz-Santana B."/>
            <person name="Ovrebo C."/>
            <person name="Racz N."/>
            <person name="Riley R."/>
            <person name="Savchenko A."/>
            <person name="Shiryaev A."/>
            <person name="Soop K."/>
            <person name="Spirin V."/>
            <person name="Szebenyi C."/>
            <person name="Tomsovsky M."/>
            <person name="Tulloss R.E."/>
            <person name="Uehling J."/>
            <person name="Grigoriev I.V."/>
            <person name="Vagvolgyi C."/>
            <person name="Papp T."/>
            <person name="Martin F.M."/>
            <person name="Miettinen O."/>
            <person name="Hibbett D.S."/>
            <person name="Nagy L.G."/>
        </authorList>
    </citation>
    <scope>NUCLEOTIDE SEQUENCE [LARGE SCALE GENOMIC DNA]</scope>
    <source>
        <strain evidence="2 3">HHB13444</strain>
    </source>
</reference>
<dbReference type="Pfam" id="PF12937">
    <property type="entry name" value="F-box-like"/>
    <property type="match status" value="1"/>
</dbReference>
<dbReference type="Gene3D" id="1.20.1280.50">
    <property type="match status" value="1"/>
</dbReference>
<dbReference type="InParanoid" id="A0A5C3PWZ3"/>
<name>A0A5C3PWZ3_9APHY</name>